<feature type="compositionally biased region" description="Polar residues" evidence="2">
    <location>
        <begin position="683"/>
        <end position="693"/>
    </location>
</feature>
<dbReference type="Proteomes" id="UP001165085">
    <property type="component" value="Unassembled WGS sequence"/>
</dbReference>
<evidence type="ECO:0000256" key="2">
    <source>
        <dbReference type="SAM" id="MobiDB-lite"/>
    </source>
</evidence>
<dbReference type="EMBL" id="BRXY01000019">
    <property type="protein sequence ID" value="GMH53395.1"/>
    <property type="molecule type" value="Genomic_DNA"/>
</dbReference>
<evidence type="ECO:0000313" key="4">
    <source>
        <dbReference type="Proteomes" id="UP001165085"/>
    </source>
</evidence>
<gene>
    <name evidence="3" type="ORF">TrST_g1282</name>
</gene>
<evidence type="ECO:0000256" key="1">
    <source>
        <dbReference type="SAM" id="Coils"/>
    </source>
</evidence>
<protein>
    <submittedName>
        <fullName evidence="3">Uncharacterized protein</fullName>
    </submittedName>
</protein>
<feature type="compositionally biased region" description="Polar residues" evidence="2">
    <location>
        <begin position="342"/>
        <end position="355"/>
    </location>
</feature>
<feature type="region of interest" description="Disordered" evidence="2">
    <location>
        <begin position="80"/>
        <end position="117"/>
    </location>
</feature>
<keyword evidence="4" id="KW-1185">Reference proteome</keyword>
<reference evidence="4" key="1">
    <citation type="journal article" date="2023" name="Commun. Biol.">
        <title>Genome analysis of Parmales, the sister group of diatoms, reveals the evolutionary specialization of diatoms from phago-mixotrophs to photoautotrophs.</title>
        <authorList>
            <person name="Ban H."/>
            <person name="Sato S."/>
            <person name="Yoshikawa S."/>
            <person name="Yamada K."/>
            <person name="Nakamura Y."/>
            <person name="Ichinomiya M."/>
            <person name="Sato N."/>
            <person name="Blanc-Mathieu R."/>
            <person name="Endo H."/>
            <person name="Kuwata A."/>
            <person name="Ogata H."/>
        </authorList>
    </citation>
    <scope>NUCLEOTIDE SEQUENCE [LARGE SCALE GENOMIC DNA]</scope>
    <source>
        <strain evidence="4">NIES 3701</strain>
    </source>
</reference>
<feature type="region of interest" description="Disordered" evidence="2">
    <location>
        <begin position="1"/>
        <end position="57"/>
    </location>
</feature>
<accession>A0A9W6ZNY4</accession>
<keyword evidence="1" id="KW-0175">Coiled coil</keyword>
<sequence length="709" mass="78453">MSKILNRQRNSPKSSPDRHTDHFNIFPASVSSPMNGTFNSSSPRENSPGRTGRVRPSAMYTAGHGATAAAKFKQSVGGSIPHYMQKTHSPGPHSLYPHHSQEGRLSPSSSKLGNHQQSLRVMQQARQNATQKMGTGNPWNAVKNTMKEENPQTYSSTNSFGYSTGGLQSADQIKLERNRLLKEKQQWLSHVKKENDVLMSLLADVRSGKVKIKAEMEKLTAERNEIKTLKMDNIVHHFEKTLSELPLGERGNFARDHEPIENQHKTDGVHSLMCSIARRARAIQEQAIKELVEAIRNTEETFLEGGDITMRIHDLKAMADGIGGHGGDDVSESTGGGDGSHSPRTNANTISSNGSVAKGKRTSLFGTRKGVSFQMNSTANVIAAMTNQADEMDKRFEELEEEKEKWKAEFISLRRKMMKMNVINAITRIGREAVNEKHTNGAPPQEADPLSPGTTEFVIPDGTKGWDSLPENWRKVALKALKHHIKKRASQHVRKREISEVNLHAIQNETAEHMKEIFGHMLYTTATSSAGIAASAHNMNHLCDAILNSLAMERELYPLLTMYMTYGAESPYIKDRREDPTLDDHPMADELAEVEELEKRFSAEAKSRTASSAPSNMRESQKSVGSDFDYSKTASSDSFADPPPANPKAGSKNRVKMHLNHDPAPKPKTVKIPPPPPQEETAAGTTDFNSHRTYSAADNALYDGIEGLD</sequence>
<feature type="compositionally biased region" description="Polar residues" evidence="2">
    <location>
        <begin position="106"/>
        <end position="117"/>
    </location>
</feature>
<dbReference type="AlphaFoldDB" id="A0A9W6ZNY4"/>
<feature type="region of interest" description="Disordered" evidence="2">
    <location>
        <begin position="602"/>
        <end position="709"/>
    </location>
</feature>
<feature type="compositionally biased region" description="Polar residues" evidence="2">
    <location>
        <begin position="1"/>
        <end position="14"/>
    </location>
</feature>
<feature type="compositionally biased region" description="Polar residues" evidence="2">
    <location>
        <begin position="29"/>
        <end position="49"/>
    </location>
</feature>
<comment type="caution">
    <text evidence="3">The sequence shown here is derived from an EMBL/GenBank/DDBJ whole genome shotgun (WGS) entry which is preliminary data.</text>
</comment>
<dbReference type="OrthoDB" id="203800at2759"/>
<feature type="coiled-coil region" evidence="1">
    <location>
        <begin position="382"/>
        <end position="416"/>
    </location>
</feature>
<organism evidence="3 4">
    <name type="scientific">Triparma strigata</name>
    <dbReference type="NCBI Taxonomy" id="1606541"/>
    <lineage>
        <taxon>Eukaryota</taxon>
        <taxon>Sar</taxon>
        <taxon>Stramenopiles</taxon>
        <taxon>Ochrophyta</taxon>
        <taxon>Bolidophyceae</taxon>
        <taxon>Parmales</taxon>
        <taxon>Triparmaceae</taxon>
        <taxon>Triparma</taxon>
    </lineage>
</organism>
<feature type="compositionally biased region" description="Polar residues" evidence="2">
    <location>
        <begin position="608"/>
        <end position="624"/>
    </location>
</feature>
<name>A0A9W6ZNY4_9STRA</name>
<proteinExistence type="predicted"/>
<feature type="region of interest" description="Disordered" evidence="2">
    <location>
        <begin position="323"/>
        <end position="360"/>
    </location>
</feature>
<evidence type="ECO:0000313" key="3">
    <source>
        <dbReference type="EMBL" id="GMH53395.1"/>
    </source>
</evidence>